<gene>
    <name evidence="2" type="ORF">D6D13_07561</name>
</gene>
<organism evidence="2">
    <name type="scientific">Aureobasidium pullulans</name>
    <name type="common">Black yeast</name>
    <name type="synonym">Pullularia pullulans</name>
    <dbReference type="NCBI Taxonomy" id="5580"/>
    <lineage>
        <taxon>Eukaryota</taxon>
        <taxon>Fungi</taxon>
        <taxon>Dikarya</taxon>
        <taxon>Ascomycota</taxon>
        <taxon>Pezizomycotina</taxon>
        <taxon>Dothideomycetes</taxon>
        <taxon>Dothideomycetidae</taxon>
        <taxon>Dothideales</taxon>
        <taxon>Saccotheciaceae</taxon>
        <taxon>Aureobasidium</taxon>
    </lineage>
</organism>
<feature type="compositionally biased region" description="Basic residues" evidence="1">
    <location>
        <begin position="1"/>
        <end position="17"/>
    </location>
</feature>
<proteinExistence type="predicted"/>
<reference evidence="2" key="1">
    <citation type="submission" date="2018-10" db="EMBL/GenBank/DDBJ databases">
        <title>Fifty Aureobasidium pullulans genomes reveal a recombining polyextremotolerant generalist.</title>
        <authorList>
            <person name="Gostincar C."/>
            <person name="Turk M."/>
            <person name="Zajc J."/>
            <person name="Gunde-Cimerman N."/>
        </authorList>
    </citation>
    <scope>NUCLEOTIDE SEQUENCE [LARGE SCALE GENOMIC DNA]</scope>
    <source>
        <strain evidence="2">EXF-10085</strain>
    </source>
</reference>
<evidence type="ECO:0000256" key="1">
    <source>
        <dbReference type="SAM" id="MobiDB-lite"/>
    </source>
</evidence>
<protein>
    <submittedName>
        <fullName evidence="2">Uncharacterized protein</fullName>
    </submittedName>
</protein>
<evidence type="ECO:0000313" key="2">
    <source>
        <dbReference type="EMBL" id="THX03625.1"/>
    </source>
</evidence>
<dbReference type="AlphaFoldDB" id="A0A4S9CAB9"/>
<comment type="caution">
    <text evidence="2">The sequence shown here is derived from an EMBL/GenBank/DDBJ whole genome shotgun (WGS) entry which is preliminary data.</text>
</comment>
<dbReference type="EMBL" id="QZAS01000031">
    <property type="protein sequence ID" value="THX03625.1"/>
    <property type="molecule type" value="Genomic_DNA"/>
</dbReference>
<feature type="region of interest" description="Disordered" evidence="1">
    <location>
        <begin position="1"/>
        <end position="44"/>
    </location>
</feature>
<accession>A0A4S9CAB9</accession>
<sequence length="267" mass="29862">MAGKKNNKVTGKPKVKGAPRADNNNNNNNKRSNNDAGPRGARLPVKPIPVIRSLTMPAAPVNANPSRPAGGKLDTLFVLPAEVRQIIYGHLLSTTIIEIDERRLLRRRTASQRTNDYQITNFKPKQLGITGVCKLFRVEILQRFWEQITFHFASTYVFARFLGAYRPMDQVLDMGSRNLAVLNRCANVQVVVKAERGTIRGLLAAYEIGRLVDASIEPELLEDTPSTRMSAYIVESTRRRMADIKRNHELMEQGAAELAPMGQLRAT</sequence>
<name>A0A4S9CAB9_AURPU</name>